<name>A0A7J7P8R1_9MAGN</name>
<accession>A0A7J7P8R1</accession>
<protein>
    <submittedName>
        <fullName evidence="1">Uncharacterized protein</fullName>
    </submittedName>
</protein>
<keyword evidence="2" id="KW-1185">Reference proteome</keyword>
<comment type="caution">
    <text evidence="1">The sequence shown here is derived from an EMBL/GenBank/DDBJ whole genome shotgun (WGS) entry which is preliminary data.</text>
</comment>
<proteinExistence type="predicted"/>
<gene>
    <name evidence="1" type="ORF">GIB67_003294</name>
</gene>
<dbReference type="EMBL" id="JACGCM010000140">
    <property type="protein sequence ID" value="KAF6175806.1"/>
    <property type="molecule type" value="Genomic_DNA"/>
</dbReference>
<evidence type="ECO:0000313" key="2">
    <source>
        <dbReference type="Proteomes" id="UP000541444"/>
    </source>
</evidence>
<dbReference type="Proteomes" id="UP000541444">
    <property type="component" value="Unassembled WGS sequence"/>
</dbReference>
<dbReference type="AlphaFoldDB" id="A0A7J7P8R1"/>
<evidence type="ECO:0000313" key="1">
    <source>
        <dbReference type="EMBL" id="KAF6175806.1"/>
    </source>
</evidence>
<sequence>ENFCASLIRPLFFDLNSAGRPWNDNWIWVKGDYLQRDDEELMELLFRTIKQRKYNNV</sequence>
<reference evidence="1 2" key="1">
    <citation type="journal article" date="2020" name="IScience">
        <title>Genome Sequencing of the Endangered Kingdonia uniflora (Circaeasteraceae, Ranunculales) Reveals Potential Mechanisms of Evolutionary Specialization.</title>
        <authorList>
            <person name="Sun Y."/>
            <person name="Deng T."/>
            <person name="Zhang A."/>
            <person name="Moore M.J."/>
            <person name="Landis J.B."/>
            <person name="Lin N."/>
            <person name="Zhang H."/>
            <person name="Zhang X."/>
            <person name="Huang J."/>
            <person name="Zhang X."/>
            <person name="Sun H."/>
            <person name="Wang H."/>
        </authorList>
    </citation>
    <scope>NUCLEOTIDE SEQUENCE [LARGE SCALE GENOMIC DNA]</scope>
    <source>
        <strain evidence="1">TB1705</strain>
        <tissue evidence="1">Leaf</tissue>
    </source>
</reference>
<feature type="non-terminal residue" evidence="1">
    <location>
        <position position="1"/>
    </location>
</feature>
<organism evidence="1 2">
    <name type="scientific">Kingdonia uniflora</name>
    <dbReference type="NCBI Taxonomy" id="39325"/>
    <lineage>
        <taxon>Eukaryota</taxon>
        <taxon>Viridiplantae</taxon>
        <taxon>Streptophyta</taxon>
        <taxon>Embryophyta</taxon>
        <taxon>Tracheophyta</taxon>
        <taxon>Spermatophyta</taxon>
        <taxon>Magnoliopsida</taxon>
        <taxon>Ranunculales</taxon>
        <taxon>Circaeasteraceae</taxon>
        <taxon>Kingdonia</taxon>
    </lineage>
</organism>